<feature type="compositionally biased region" description="Acidic residues" evidence="14">
    <location>
        <begin position="1256"/>
        <end position="1280"/>
    </location>
</feature>
<dbReference type="Gene3D" id="3.30.1490.30">
    <property type="match status" value="1"/>
</dbReference>
<dbReference type="FunFam" id="3.30.565.10:FF:000004">
    <property type="entry name" value="DNA topoisomerase 2"/>
    <property type="match status" value="1"/>
</dbReference>
<dbReference type="InterPro" id="IPR006171">
    <property type="entry name" value="TOPRIM_dom"/>
</dbReference>
<dbReference type="Gene3D" id="3.30.230.10">
    <property type="match status" value="1"/>
</dbReference>
<dbReference type="FunFam" id="3.30.230.10:FF:000008">
    <property type="entry name" value="DNA topoisomerase 2"/>
    <property type="match status" value="1"/>
</dbReference>
<dbReference type="Gene3D" id="3.40.50.670">
    <property type="match status" value="1"/>
</dbReference>
<dbReference type="Proteomes" id="UP000797356">
    <property type="component" value="Chromosome 7"/>
</dbReference>
<dbReference type="PROSITE" id="PS00177">
    <property type="entry name" value="TOPOISOMERASE_II"/>
    <property type="match status" value="1"/>
</dbReference>
<dbReference type="CDD" id="cd03365">
    <property type="entry name" value="TOPRIM_TopoIIA"/>
    <property type="match status" value="1"/>
</dbReference>
<organism evidence="17 18">
    <name type="scientific">Cocos nucifera</name>
    <name type="common">Coconut palm</name>
    <dbReference type="NCBI Taxonomy" id="13894"/>
    <lineage>
        <taxon>Eukaryota</taxon>
        <taxon>Viridiplantae</taxon>
        <taxon>Streptophyta</taxon>
        <taxon>Embryophyta</taxon>
        <taxon>Tracheophyta</taxon>
        <taxon>Spermatophyta</taxon>
        <taxon>Magnoliopsida</taxon>
        <taxon>Liliopsida</taxon>
        <taxon>Arecaceae</taxon>
        <taxon>Arecoideae</taxon>
        <taxon>Cocoseae</taxon>
        <taxon>Attaleinae</taxon>
        <taxon>Cocos</taxon>
    </lineage>
</organism>
<dbReference type="EMBL" id="CM017878">
    <property type="protein sequence ID" value="KAG1354195.1"/>
    <property type="molecule type" value="Genomic_DNA"/>
</dbReference>
<sequence>MAVEKKQPLQSSTAYNSAAGGGAAAPAPKKTIEEMYQKKTQLEHILLRPDTYIGSVEKHTQTLWVYENGEMLHRPVTYVPGLYKIFDEILVNAADNKQRDPSMDSVKVEIDVAGNCISVYNNGDGIPVEIHQEEGVYVPEMIFGHLLTSSNYDDDVKKTTGGRNGYGAKLTNIFSTEFVIQTADGRRQKKYKQVFSENMGKKSEPSIVKCKEGENWTKVTFKPDLAKFNMTQLEDDVVALMKKRVVDLAGILGKSVKVELNGQRIPVKSFGDYVNLYLQSASKSRPEPLPRILEKVNDRWEICVSLSEGQFQQVSFVNGIATVKGGTHVEYVTNQITSHVMSIVNKKNKNANLKAHNVRSHLWVFVNALIHNPAFDSQTKETLTTRQGSFGSKCELSQEFLKKVAKSGVVNSLLSWADFKQSKELKKTDGTKRQRIVGIPKLEDANDAGGRNSEKCTLILTEGDSAKALAMAGISVVGRNHYGVFPLRGKLLNVREANHKQIMDNAEIQNIKQILGLQQGKEYESTKGLRYGHLMIMTDQDHDGSHIKGLLINFVHSFWPSLLKIPSFMVEFITPIVKATHNRNKNVLSFYSMPEYEAWKESLGGNASGWSIKYYKPGTYLDQREKLIKYSDFVNKELILFSMADLQRSIPSMVDGLKPGQRKILFCSFKRNFVKEAKVAQFAGYVSEHSAYHHGEQSLASTIIGMAQDFVGSNNINLLQPNGQFGTRHQGGKDHASARYIYTRLSPLTRFLFPKDDDILLDYLNEDGQSIEPTWYMPIIPMVLVNGSEGIGTGWSSFVPNYNPRDIVANVRRLLNDEPMQPMDPWYRSFKGLIEKSASKEAGVTYTITGLAEEVDSTTLRITELPIRRWTQDYKEFLESLMTGNDKIKEPFIKDYREQNDDVNVHFEIILTEEKLKMARDEGLAKKFKLTTTISTTNMHLFDSKGVIKKYDTPEQILEDFFHLRLEFYAKRKKTLLDNLELDLLKLDNKVRFILGVVRGEIIVNNRKRADLFLELQQKGFAPFPKKSKGIDAAIAGATVEEDGNEESPETVNGGARATDYEYLLSMAIGTLTWEKVQELCAERKKLEDEVEELRKSSPRDLWMKDLDAFERELDEQERKDAEEGIKRETRMKNIIGAAVSKQGPKKPRKNNANNPSTVSDITSTDAGNAPEASKPKPRGRAKKAPAKKVAVVESDEDEEEEVLALKDRLAAYNLDSSPDHQSAMETEAILSQKEQRKKEPSKRTAARKAPTFAEISDDDDAEDDMPTILENDDDEDFELVEAPPKGGKARGKKPANEKAKRGKASTRKRGAAQSKPVLSQKLITEVLKPVENPGISPEKKVRKMRASPFNKKSGSVLGRIGSSPTGSEESGSSSPGNPAELNEVVPAAAAARPKRENRRRTVYIESDSDTEDEPAADDDSDFEEED</sequence>
<dbReference type="PRINTS" id="PR00418">
    <property type="entry name" value="TPI2FAMILY"/>
</dbReference>
<dbReference type="Pfam" id="PF16898">
    <property type="entry name" value="TOPRIM_C"/>
    <property type="match status" value="1"/>
</dbReference>
<evidence type="ECO:0000256" key="8">
    <source>
        <dbReference type="ARBA" id="ARBA00022842"/>
    </source>
</evidence>
<dbReference type="SMART" id="SM00387">
    <property type="entry name" value="HATPase_c"/>
    <property type="match status" value="1"/>
</dbReference>
<comment type="subunit">
    <text evidence="13">Homodimer.</text>
</comment>
<dbReference type="SUPFAM" id="SSF54211">
    <property type="entry name" value="Ribosomal protein S5 domain 2-like"/>
    <property type="match status" value="1"/>
</dbReference>
<dbReference type="InterPro" id="IPR034157">
    <property type="entry name" value="TOPRIM_TopoII"/>
</dbReference>
<feature type="compositionally biased region" description="Acidic residues" evidence="14">
    <location>
        <begin position="1407"/>
        <end position="1427"/>
    </location>
</feature>
<keyword evidence="6 13" id="KW-0547">Nucleotide-binding</keyword>
<feature type="region of interest" description="Disordered" evidence="14">
    <location>
        <begin position="1"/>
        <end position="26"/>
    </location>
</feature>
<dbReference type="InterPro" id="IPR001241">
    <property type="entry name" value="Topo_IIA"/>
</dbReference>
<evidence type="ECO:0000256" key="13">
    <source>
        <dbReference type="RuleBase" id="RU362094"/>
    </source>
</evidence>
<evidence type="ECO:0000313" key="18">
    <source>
        <dbReference type="Proteomes" id="UP000797356"/>
    </source>
</evidence>
<evidence type="ECO:0000256" key="1">
    <source>
        <dbReference type="ARBA" id="ARBA00000185"/>
    </source>
</evidence>
<evidence type="ECO:0000256" key="2">
    <source>
        <dbReference type="ARBA" id="ARBA00001913"/>
    </source>
</evidence>
<name>A0A8K0IE06_COCNU</name>
<evidence type="ECO:0000313" key="17">
    <source>
        <dbReference type="EMBL" id="KAG1354195.1"/>
    </source>
</evidence>
<evidence type="ECO:0000256" key="6">
    <source>
        <dbReference type="ARBA" id="ARBA00022741"/>
    </source>
</evidence>
<dbReference type="GO" id="GO:0003677">
    <property type="term" value="F:DNA binding"/>
    <property type="evidence" value="ECO:0007669"/>
    <property type="project" value="UniProtKB-UniRule"/>
</dbReference>
<dbReference type="InterPro" id="IPR013760">
    <property type="entry name" value="Topo_IIA-like_dom_sf"/>
</dbReference>
<feature type="compositionally biased region" description="Polar residues" evidence="14">
    <location>
        <begin position="1157"/>
        <end position="1167"/>
    </location>
</feature>
<dbReference type="FunFam" id="1.10.268.10:FF:000006">
    <property type="entry name" value="DNA topoisomerase 2"/>
    <property type="match status" value="1"/>
</dbReference>
<dbReference type="Pfam" id="PF00521">
    <property type="entry name" value="DNA_topoisoIV"/>
    <property type="match status" value="1"/>
</dbReference>
<keyword evidence="9 12" id="KW-0799">Topoisomerase</keyword>
<dbReference type="CDD" id="cd16930">
    <property type="entry name" value="HATPase_TopII-like"/>
    <property type="match status" value="1"/>
</dbReference>
<evidence type="ECO:0000256" key="5">
    <source>
        <dbReference type="ARBA" id="ARBA00022723"/>
    </source>
</evidence>
<dbReference type="FunFam" id="3.30.1360.40:FF:000003">
    <property type="entry name" value="DNA topoisomerase 2"/>
    <property type="match status" value="1"/>
</dbReference>
<dbReference type="Pfam" id="PF01751">
    <property type="entry name" value="Toprim"/>
    <property type="match status" value="1"/>
</dbReference>
<dbReference type="InterPro" id="IPR013506">
    <property type="entry name" value="Topo_IIA_bsu_dom2"/>
</dbReference>
<feature type="compositionally biased region" description="Low complexity" evidence="14">
    <location>
        <begin position="1362"/>
        <end position="1392"/>
    </location>
</feature>
<evidence type="ECO:0000256" key="7">
    <source>
        <dbReference type="ARBA" id="ARBA00022840"/>
    </source>
</evidence>
<dbReference type="SMART" id="SM00434">
    <property type="entry name" value="TOP4c"/>
    <property type="match status" value="1"/>
</dbReference>
<dbReference type="GO" id="GO:0003918">
    <property type="term" value="F:DNA topoisomerase type II (double strand cut, ATP-hydrolyzing) activity"/>
    <property type="evidence" value="ECO:0007669"/>
    <property type="project" value="UniProtKB-UniRule"/>
</dbReference>
<comment type="cofactor">
    <cofactor evidence="2">
        <name>Ca(2+)</name>
        <dbReference type="ChEBI" id="CHEBI:29108"/>
    </cofactor>
</comment>
<dbReference type="InterPro" id="IPR003594">
    <property type="entry name" value="HATPase_dom"/>
</dbReference>
<reference evidence="17" key="2">
    <citation type="submission" date="2019-07" db="EMBL/GenBank/DDBJ databases">
        <authorList>
            <person name="Yang Y."/>
            <person name="Bocs S."/>
            <person name="Baudouin L."/>
        </authorList>
    </citation>
    <scope>NUCLEOTIDE SEQUENCE</scope>
    <source>
        <tissue evidence="17">Spear leaf of Hainan Tall coconut</tissue>
    </source>
</reference>
<feature type="active site" description="O-(5'-phospho-DNA)-tyrosine intermediate" evidence="12">
    <location>
        <position position="740"/>
    </location>
</feature>
<feature type="domain" description="Toprim" evidence="15">
    <location>
        <begin position="456"/>
        <end position="570"/>
    </location>
</feature>
<dbReference type="GO" id="GO:0006265">
    <property type="term" value="P:DNA topological change"/>
    <property type="evidence" value="ECO:0007669"/>
    <property type="project" value="UniProtKB-UniRule"/>
</dbReference>
<dbReference type="InterPro" id="IPR014721">
    <property type="entry name" value="Ribsml_uS5_D2-typ_fold_subgr"/>
</dbReference>
<dbReference type="CDD" id="cd00187">
    <property type="entry name" value="TOP4c"/>
    <property type="match status" value="1"/>
</dbReference>
<evidence type="ECO:0000259" key="16">
    <source>
        <dbReference type="PROSITE" id="PS52040"/>
    </source>
</evidence>
<comment type="cofactor">
    <cofactor evidence="3">
        <name>Mg(2+)</name>
        <dbReference type="ChEBI" id="CHEBI:18420"/>
    </cofactor>
</comment>
<feature type="compositionally biased region" description="Basic residues" evidence="14">
    <location>
        <begin position="1176"/>
        <end position="1187"/>
    </location>
</feature>
<gene>
    <name evidence="17" type="ORF">COCNU_07G003070</name>
</gene>
<comment type="catalytic activity">
    <reaction evidence="1 12 13">
        <text>ATP-dependent breakage, passage and rejoining of double-stranded DNA.</text>
        <dbReference type="EC" id="5.6.2.2"/>
    </reaction>
</comment>
<dbReference type="GO" id="GO:0005634">
    <property type="term" value="C:nucleus"/>
    <property type="evidence" value="ECO:0007669"/>
    <property type="project" value="TreeGrafter"/>
</dbReference>
<evidence type="ECO:0000256" key="4">
    <source>
        <dbReference type="ARBA" id="ARBA00011080"/>
    </source>
</evidence>
<dbReference type="GO" id="GO:0005524">
    <property type="term" value="F:ATP binding"/>
    <property type="evidence" value="ECO:0007669"/>
    <property type="project" value="UniProtKB-UniRule"/>
</dbReference>
<dbReference type="InterPro" id="IPR031660">
    <property type="entry name" value="TOPRIM_C"/>
</dbReference>
<feature type="domain" description="Topo IIA-type catalytic" evidence="16">
    <location>
        <begin position="650"/>
        <end position="1107"/>
    </location>
</feature>
<dbReference type="InterPro" id="IPR013757">
    <property type="entry name" value="Topo_IIA_A_a_sf"/>
</dbReference>
<evidence type="ECO:0000256" key="9">
    <source>
        <dbReference type="ARBA" id="ARBA00023029"/>
    </source>
</evidence>
<evidence type="ECO:0000256" key="3">
    <source>
        <dbReference type="ARBA" id="ARBA00001946"/>
    </source>
</evidence>
<dbReference type="InterPro" id="IPR036890">
    <property type="entry name" value="HATPase_C_sf"/>
</dbReference>
<proteinExistence type="inferred from homology"/>
<accession>A0A8K0IE06</accession>
<evidence type="ECO:0000256" key="14">
    <source>
        <dbReference type="SAM" id="MobiDB-lite"/>
    </source>
</evidence>
<dbReference type="GO" id="GO:0046872">
    <property type="term" value="F:metal ion binding"/>
    <property type="evidence" value="ECO:0007669"/>
    <property type="project" value="UniProtKB-KW"/>
</dbReference>
<feature type="compositionally biased region" description="Basic and acidic residues" evidence="14">
    <location>
        <begin position="1114"/>
        <end position="1132"/>
    </location>
</feature>
<keyword evidence="10 12" id="KW-0238">DNA-binding</keyword>
<dbReference type="PANTHER" id="PTHR10169">
    <property type="entry name" value="DNA TOPOISOMERASE/GYRASE"/>
    <property type="match status" value="1"/>
</dbReference>
<protein>
    <recommendedName>
        <fullName evidence="13">DNA topoisomerase 2</fullName>
        <ecNumber evidence="13">5.6.2.2</ecNumber>
    </recommendedName>
</protein>
<feature type="compositionally biased region" description="Basic and acidic residues" evidence="14">
    <location>
        <begin position="1234"/>
        <end position="1243"/>
    </location>
</feature>
<keyword evidence="7 13" id="KW-0067">ATP-binding</keyword>
<dbReference type="GO" id="GO:0000819">
    <property type="term" value="P:sister chromatid segregation"/>
    <property type="evidence" value="ECO:0007669"/>
    <property type="project" value="TreeGrafter"/>
</dbReference>
<dbReference type="PRINTS" id="PR01158">
    <property type="entry name" value="TOPISMRASEII"/>
</dbReference>
<dbReference type="InterPro" id="IPR020568">
    <property type="entry name" value="Ribosomal_Su5_D2-typ_SF"/>
</dbReference>
<dbReference type="Gene3D" id="3.30.565.10">
    <property type="entry name" value="Histidine kinase-like ATPase, C-terminal domain"/>
    <property type="match status" value="1"/>
</dbReference>
<dbReference type="EC" id="5.6.2.2" evidence="13"/>
<dbReference type="FunFam" id="3.90.199.10:FF:000002">
    <property type="entry name" value="DNA topoisomerase 2"/>
    <property type="match status" value="1"/>
</dbReference>
<feature type="compositionally biased region" description="Polar residues" evidence="14">
    <location>
        <begin position="1215"/>
        <end position="1225"/>
    </location>
</feature>
<dbReference type="Gene3D" id="1.10.268.10">
    <property type="entry name" value="Topoisomerase, domain 3"/>
    <property type="match status" value="1"/>
</dbReference>
<dbReference type="GO" id="GO:0000712">
    <property type="term" value="P:resolution of meiotic recombination intermediates"/>
    <property type="evidence" value="ECO:0007669"/>
    <property type="project" value="TreeGrafter"/>
</dbReference>
<evidence type="ECO:0000256" key="12">
    <source>
        <dbReference type="PROSITE-ProRule" id="PRU01384"/>
    </source>
</evidence>
<evidence type="ECO:0000259" key="15">
    <source>
        <dbReference type="PROSITE" id="PS50880"/>
    </source>
</evidence>
<keyword evidence="5" id="KW-0479">Metal-binding</keyword>
<feature type="region of interest" description="Disordered" evidence="14">
    <location>
        <begin position="1215"/>
        <end position="1427"/>
    </location>
</feature>
<dbReference type="InterPro" id="IPR002205">
    <property type="entry name" value="Topo_IIA_dom_A"/>
</dbReference>
<feature type="compositionally biased region" description="Basic residues" evidence="14">
    <location>
        <begin position="1301"/>
        <end position="1311"/>
    </location>
</feature>
<dbReference type="SUPFAM" id="SSF55874">
    <property type="entry name" value="ATPase domain of HSP90 chaperone/DNA topoisomerase II/histidine kinase"/>
    <property type="match status" value="1"/>
</dbReference>
<evidence type="ECO:0000256" key="11">
    <source>
        <dbReference type="ARBA" id="ARBA00023235"/>
    </source>
</evidence>
<dbReference type="OrthoDB" id="276498at2759"/>
<dbReference type="FunFam" id="3.40.50.670:FF:000001">
    <property type="entry name" value="DNA topoisomerase 2"/>
    <property type="match status" value="1"/>
</dbReference>
<dbReference type="InterPro" id="IPR050634">
    <property type="entry name" value="DNA_Topoisomerase_II"/>
</dbReference>
<dbReference type="PROSITE" id="PS52040">
    <property type="entry name" value="TOPO_IIA"/>
    <property type="match status" value="1"/>
</dbReference>
<dbReference type="InterPro" id="IPR013758">
    <property type="entry name" value="Topo_IIA_A/C_ab"/>
</dbReference>
<comment type="function">
    <text evidence="13">Control of topological states of DNA by transient breakage and subsequent rejoining of DNA strands. Topoisomerase II makes double-strand breaks.</text>
</comment>
<dbReference type="SMART" id="SM00433">
    <property type="entry name" value="TOP2c"/>
    <property type="match status" value="1"/>
</dbReference>
<dbReference type="CDD" id="cd03481">
    <property type="entry name" value="TopoIIA_Trans_ScTopoIIA"/>
    <property type="match status" value="1"/>
</dbReference>
<keyword evidence="11 12" id="KW-0413">Isomerase</keyword>
<dbReference type="InterPro" id="IPR013759">
    <property type="entry name" value="Topo_IIA_B_C"/>
</dbReference>
<dbReference type="PANTHER" id="PTHR10169:SF38">
    <property type="entry name" value="DNA TOPOISOMERASE 2"/>
    <property type="match status" value="1"/>
</dbReference>
<dbReference type="Gene3D" id="3.30.1360.40">
    <property type="match status" value="1"/>
</dbReference>
<dbReference type="InterPro" id="IPR018522">
    <property type="entry name" value="TopoIIA_CS"/>
</dbReference>
<dbReference type="SUPFAM" id="SSF56719">
    <property type="entry name" value="Type II DNA topoisomerase"/>
    <property type="match status" value="1"/>
</dbReference>
<reference evidence="17" key="1">
    <citation type="journal article" date="2017" name="Gigascience">
        <title>The genome draft of coconut (Cocos nucifera).</title>
        <authorList>
            <person name="Xiao Y."/>
            <person name="Xu P."/>
            <person name="Fan H."/>
            <person name="Baudouin L."/>
            <person name="Xia W."/>
            <person name="Bocs S."/>
            <person name="Xu J."/>
            <person name="Li Q."/>
            <person name="Guo A."/>
            <person name="Zhou L."/>
            <person name="Li J."/>
            <person name="Wu Y."/>
            <person name="Ma Z."/>
            <person name="Armero A."/>
            <person name="Issali A.E."/>
            <person name="Liu N."/>
            <person name="Peng M."/>
            <person name="Yang Y."/>
        </authorList>
    </citation>
    <scope>NUCLEOTIDE SEQUENCE</scope>
    <source>
        <tissue evidence="17">Spear leaf of Hainan Tall coconut</tissue>
    </source>
</reference>
<dbReference type="PROSITE" id="PS50880">
    <property type="entry name" value="TOPRIM"/>
    <property type="match status" value="1"/>
</dbReference>
<dbReference type="Pfam" id="PF00204">
    <property type="entry name" value="DNA_gyraseB"/>
    <property type="match status" value="1"/>
</dbReference>
<dbReference type="Gene3D" id="3.90.199.10">
    <property type="entry name" value="Topoisomerase II, domain 5"/>
    <property type="match status" value="1"/>
</dbReference>
<evidence type="ECO:0000256" key="10">
    <source>
        <dbReference type="ARBA" id="ARBA00023125"/>
    </source>
</evidence>
<comment type="caution">
    <text evidence="17">The sequence shown here is derived from an EMBL/GenBank/DDBJ whole genome shotgun (WGS) entry which is preliminary data.</text>
</comment>
<dbReference type="Pfam" id="PF02518">
    <property type="entry name" value="HATPase_c"/>
    <property type="match status" value="1"/>
</dbReference>
<keyword evidence="18" id="KW-1185">Reference proteome</keyword>
<dbReference type="InterPro" id="IPR001154">
    <property type="entry name" value="TopoII_euk"/>
</dbReference>
<feature type="region of interest" description="Disordered" evidence="14">
    <location>
        <begin position="1114"/>
        <end position="1202"/>
    </location>
</feature>
<keyword evidence="8" id="KW-0460">Magnesium</keyword>
<comment type="similarity">
    <text evidence="4 13">Belongs to the type II topoisomerase family.</text>
</comment>